<keyword evidence="3" id="KW-0347">Helicase</keyword>
<proteinExistence type="predicted"/>
<dbReference type="Pfam" id="PF00270">
    <property type="entry name" value="DEAD"/>
    <property type="match status" value="1"/>
</dbReference>
<dbReference type="EMBL" id="JAJJMA010153757">
    <property type="protein sequence ID" value="MCL7035151.1"/>
    <property type="molecule type" value="Genomic_DNA"/>
</dbReference>
<dbReference type="InterPro" id="IPR011545">
    <property type="entry name" value="DEAD/DEAH_box_helicase_dom"/>
</dbReference>
<evidence type="ECO:0000259" key="5">
    <source>
        <dbReference type="PROSITE" id="PS51192"/>
    </source>
</evidence>
<dbReference type="GO" id="GO:0005829">
    <property type="term" value="C:cytosol"/>
    <property type="evidence" value="ECO:0007669"/>
    <property type="project" value="TreeGrafter"/>
</dbReference>
<name>A0AA41VZW8_PAPNU</name>
<accession>A0AA41VZW8</accession>
<dbReference type="PROSITE" id="PS51192">
    <property type="entry name" value="HELICASE_ATP_BIND_1"/>
    <property type="match status" value="1"/>
</dbReference>
<comment type="caution">
    <text evidence="7">The sequence shown here is derived from an EMBL/GenBank/DDBJ whole genome shotgun (WGS) entry which is preliminary data.</text>
</comment>
<sequence>EGKDVVARAKTGSGKTYAYLLPMLQKLFSDTGASKKTAPSAMILVPTRELCQQ</sequence>
<keyword evidence="2" id="KW-0378">Hydrolase</keyword>
<dbReference type="InterPro" id="IPR050079">
    <property type="entry name" value="DEAD_box_RNA_helicase"/>
</dbReference>
<feature type="non-terminal residue" evidence="7">
    <location>
        <position position="1"/>
    </location>
</feature>
<evidence type="ECO:0000256" key="2">
    <source>
        <dbReference type="ARBA" id="ARBA00022801"/>
    </source>
</evidence>
<dbReference type="InterPro" id="IPR014001">
    <property type="entry name" value="Helicase_ATP-bd"/>
</dbReference>
<dbReference type="Proteomes" id="UP001177140">
    <property type="component" value="Unassembled WGS sequence"/>
</dbReference>
<dbReference type="GO" id="GO:0003724">
    <property type="term" value="F:RNA helicase activity"/>
    <property type="evidence" value="ECO:0007669"/>
    <property type="project" value="TreeGrafter"/>
</dbReference>
<dbReference type="InterPro" id="IPR027417">
    <property type="entry name" value="P-loop_NTPase"/>
</dbReference>
<dbReference type="GO" id="GO:0005524">
    <property type="term" value="F:ATP binding"/>
    <property type="evidence" value="ECO:0007669"/>
    <property type="project" value="UniProtKB-KW"/>
</dbReference>
<gene>
    <name evidence="7" type="ORF">MKW94_002892</name>
    <name evidence="6" type="ORF">MKW94_020156</name>
</gene>
<evidence type="ECO:0000256" key="3">
    <source>
        <dbReference type="ARBA" id="ARBA00022806"/>
    </source>
</evidence>
<protein>
    <recommendedName>
        <fullName evidence="5">Helicase ATP-binding domain-containing protein</fullName>
    </recommendedName>
</protein>
<keyword evidence="1" id="KW-0547">Nucleotide-binding</keyword>
<organism evidence="7 8">
    <name type="scientific">Papaver nudicaule</name>
    <name type="common">Iceland poppy</name>
    <dbReference type="NCBI Taxonomy" id="74823"/>
    <lineage>
        <taxon>Eukaryota</taxon>
        <taxon>Viridiplantae</taxon>
        <taxon>Streptophyta</taxon>
        <taxon>Embryophyta</taxon>
        <taxon>Tracheophyta</taxon>
        <taxon>Spermatophyta</taxon>
        <taxon>Magnoliopsida</taxon>
        <taxon>Ranunculales</taxon>
        <taxon>Papaveraceae</taxon>
        <taxon>Papaveroideae</taxon>
        <taxon>Papaver</taxon>
    </lineage>
</organism>
<keyword evidence="8" id="KW-1185">Reference proteome</keyword>
<evidence type="ECO:0000256" key="4">
    <source>
        <dbReference type="ARBA" id="ARBA00022840"/>
    </source>
</evidence>
<feature type="domain" description="Helicase ATP-binding" evidence="5">
    <location>
        <begin position="1"/>
        <end position="53"/>
    </location>
</feature>
<dbReference type="SUPFAM" id="SSF52540">
    <property type="entry name" value="P-loop containing nucleoside triphosphate hydrolases"/>
    <property type="match status" value="1"/>
</dbReference>
<keyword evidence="4" id="KW-0067">ATP-binding</keyword>
<dbReference type="EMBL" id="JAJJMA010325363">
    <property type="protein sequence ID" value="MCL7050243.1"/>
    <property type="molecule type" value="Genomic_DNA"/>
</dbReference>
<dbReference type="PANTHER" id="PTHR47959">
    <property type="entry name" value="ATP-DEPENDENT RNA HELICASE RHLE-RELATED"/>
    <property type="match status" value="1"/>
</dbReference>
<dbReference type="GO" id="GO:0016787">
    <property type="term" value="F:hydrolase activity"/>
    <property type="evidence" value="ECO:0007669"/>
    <property type="project" value="UniProtKB-KW"/>
</dbReference>
<evidence type="ECO:0000256" key="1">
    <source>
        <dbReference type="ARBA" id="ARBA00022741"/>
    </source>
</evidence>
<dbReference type="GO" id="GO:0003676">
    <property type="term" value="F:nucleic acid binding"/>
    <property type="evidence" value="ECO:0007669"/>
    <property type="project" value="InterPro"/>
</dbReference>
<evidence type="ECO:0000313" key="6">
    <source>
        <dbReference type="EMBL" id="MCL7035151.1"/>
    </source>
</evidence>
<dbReference type="AlphaFoldDB" id="A0AA41VZW8"/>
<evidence type="ECO:0000313" key="7">
    <source>
        <dbReference type="EMBL" id="MCL7050243.1"/>
    </source>
</evidence>
<dbReference type="Gene3D" id="3.40.50.300">
    <property type="entry name" value="P-loop containing nucleotide triphosphate hydrolases"/>
    <property type="match status" value="1"/>
</dbReference>
<reference evidence="7" key="1">
    <citation type="submission" date="2022-03" db="EMBL/GenBank/DDBJ databases">
        <title>A functionally conserved STORR gene fusion in Papaver species that diverged 16.8 million years ago.</title>
        <authorList>
            <person name="Catania T."/>
        </authorList>
    </citation>
    <scope>NUCLEOTIDE SEQUENCE</scope>
    <source>
        <strain evidence="7">S-191538</strain>
    </source>
</reference>
<evidence type="ECO:0000313" key="8">
    <source>
        <dbReference type="Proteomes" id="UP001177140"/>
    </source>
</evidence>
<dbReference type="PANTHER" id="PTHR47959:SF1">
    <property type="entry name" value="ATP-DEPENDENT RNA HELICASE DBPA"/>
    <property type="match status" value="1"/>
</dbReference>
<feature type="non-terminal residue" evidence="7">
    <location>
        <position position="53"/>
    </location>
</feature>